<comment type="caution">
    <text evidence="2">The sequence shown here is derived from an EMBL/GenBank/DDBJ whole genome shotgun (WGS) entry which is preliminary data.</text>
</comment>
<feature type="compositionally biased region" description="Polar residues" evidence="1">
    <location>
        <begin position="478"/>
        <end position="488"/>
    </location>
</feature>
<dbReference type="OMA" id="WNASTEG"/>
<feature type="compositionally biased region" description="Polar residues" evidence="1">
    <location>
        <begin position="903"/>
        <end position="927"/>
    </location>
</feature>
<evidence type="ECO:0000313" key="3">
    <source>
        <dbReference type="Proteomes" id="UP000008866"/>
    </source>
</evidence>
<dbReference type="Proteomes" id="UP000008866">
    <property type="component" value="Unassembled WGS sequence"/>
</dbReference>
<dbReference type="KEGG" id="abe:ARB_02309"/>
<feature type="compositionally biased region" description="Polar residues" evidence="1">
    <location>
        <begin position="351"/>
        <end position="361"/>
    </location>
</feature>
<reference evidence="3" key="1">
    <citation type="journal article" date="2011" name="Genome Biol.">
        <title>Comparative and functional genomics provide insights into the pathogenicity of dermatophytic fungi.</title>
        <authorList>
            <person name="Burmester A."/>
            <person name="Shelest E."/>
            <person name="Gloeckner G."/>
            <person name="Heddergott C."/>
            <person name="Schindler S."/>
            <person name="Staib P."/>
            <person name="Heidel A."/>
            <person name="Felder M."/>
            <person name="Petzold A."/>
            <person name="Szafranski K."/>
            <person name="Feuermann M."/>
            <person name="Pedruzzi I."/>
            <person name="Priebe S."/>
            <person name="Groth M."/>
            <person name="Winkler R."/>
            <person name="Li W."/>
            <person name="Kniemeyer O."/>
            <person name="Schroeckh V."/>
            <person name="Hertweck C."/>
            <person name="Hube B."/>
            <person name="White T.C."/>
            <person name="Platzer M."/>
            <person name="Guthke R."/>
            <person name="Heitman J."/>
            <person name="Woestemeyer J."/>
            <person name="Zipfel P.F."/>
            <person name="Monod M."/>
            <person name="Brakhage A.A."/>
        </authorList>
    </citation>
    <scope>NUCLEOTIDE SEQUENCE [LARGE SCALE GENOMIC DNA]</scope>
    <source>
        <strain evidence="3">ATCC MYA-4681 / CBS 112371</strain>
    </source>
</reference>
<feature type="compositionally biased region" description="Basic and acidic residues" evidence="1">
    <location>
        <begin position="962"/>
        <end position="977"/>
    </location>
</feature>
<protein>
    <submittedName>
        <fullName evidence="2">Uncharacterized protein</fullName>
    </submittedName>
</protein>
<dbReference type="RefSeq" id="XP_003011459.1">
    <property type="nucleotide sequence ID" value="XM_003011413.1"/>
</dbReference>
<sequence length="990" mass="108442">MLPDLTLSLLFVAIYVVSLLLVDLVAPSLTSEADNASIGRRLILLVYVRAPLEYTRADGKLISCDIRRSYISILDRAIMTTSLCDVALRGVWNASTEGHHYVDLDMTLQMKSGPDSVLPVLKLDPEMEVEILHQGTYGLKHEPSNEPDYGLGLWPHDEGPDDQTYNGGKAEESEGSVSITCEAPSRKLITRDMRISPSPVKRLFPPSPETCGGYDADDGGCDFDDNDSSGSSSGVRGISIDGNDVFDASDHEDCEQQMQDSPGNALSMTIKRGLQPRSSFPKFDIDALQDIERIDEIPNDKENDVPKGEVGYERKCNRDHLIDITPKRDSTALLISACSPDKEEEPDTISLGHTTPQSRVPNKTFVIPKRTSRSPQKGAPSKIPIKRMHKEVSSESDELVRVVSVVRPENTLSPAQMTHKRNSPLSQMAMMTRAILNTKPSGIEPDYEAKDEDIDATSVEESSCRWPDMTTLEMETPTKPQLSRSLPNQRPEMHHGDDEFIWPAEGHRCGAMPSLGQDSQNEDSSNDLCPESSKNEVYLTPEEAAHGNFDVNEFYVDDDEPAGSNVEEDYPYEEENNTIGLPSPSTASQRSLKWHRPGQLSEREGLGEPPVLEAFGGMLRVRTSSKAVPANLGLISTIRVTLTGDLKHDSEMFKASLPEDDGHMSIQWELRLKPPQVDGWALDLFAMLPFDECDPEYDSYVAEHQPLEGRDGLKENEHQENPEEVHGSEIEVRQEEANARRCPCCLYHSRHSPLVNIDRLMDVANGLAQELKGALRHGLFKPCGKAIRFFGDMLQKFCGEEGLIQFIVKCVKFTILVLLVLCVTGFECKIVGWSADSWEINIRPRFLPPMSQKPAVCGGMEGAAGGQAGQSVDIAGKEVAGDRWPSTAAWAVLQPDSGEATNYTIGGANSTENGSLTTAADTASTRAPSEAQLAAEDGDAPVSKPDAGADAADEGTNVGSGKPDKANDADKASLRDRVDSLLGWRGPLFD</sequence>
<dbReference type="AlphaFoldDB" id="D4B1I0"/>
<evidence type="ECO:0000313" key="2">
    <source>
        <dbReference type="EMBL" id="EFE30819.1"/>
    </source>
</evidence>
<evidence type="ECO:0000256" key="1">
    <source>
        <dbReference type="SAM" id="MobiDB-lite"/>
    </source>
</evidence>
<proteinExistence type="predicted"/>
<dbReference type="GeneID" id="9526411"/>
<organism evidence="2 3">
    <name type="scientific">Arthroderma benhamiae (strain ATCC MYA-4681 / CBS 112371)</name>
    <name type="common">Trichophyton mentagrophytes</name>
    <dbReference type="NCBI Taxonomy" id="663331"/>
    <lineage>
        <taxon>Eukaryota</taxon>
        <taxon>Fungi</taxon>
        <taxon>Dikarya</taxon>
        <taxon>Ascomycota</taxon>
        <taxon>Pezizomycotina</taxon>
        <taxon>Eurotiomycetes</taxon>
        <taxon>Eurotiomycetidae</taxon>
        <taxon>Onygenales</taxon>
        <taxon>Arthrodermataceae</taxon>
        <taxon>Trichophyton</taxon>
    </lineage>
</organism>
<feature type="region of interest" description="Disordered" evidence="1">
    <location>
        <begin position="155"/>
        <end position="178"/>
    </location>
</feature>
<keyword evidence="3" id="KW-1185">Reference proteome</keyword>
<accession>D4B1I0</accession>
<dbReference type="HOGENOM" id="CLU_321641_0_0_1"/>
<name>D4B1I0_ARTBC</name>
<gene>
    <name evidence="2" type="ORF">ARB_02309</name>
</gene>
<dbReference type="eggNOG" id="ENOG502T3VM">
    <property type="taxonomic scope" value="Eukaryota"/>
</dbReference>
<dbReference type="EMBL" id="ABSU01000026">
    <property type="protein sequence ID" value="EFE30819.1"/>
    <property type="molecule type" value="Genomic_DNA"/>
</dbReference>
<feature type="region of interest" description="Disordered" evidence="1">
    <location>
        <begin position="340"/>
        <end position="361"/>
    </location>
</feature>
<feature type="region of interest" description="Disordered" evidence="1">
    <location>
        <begin position="903"/>
        <end position="977"/>
    </location>
</feature>
<feature type="region of interest" description="Disordered" evidence="1">
    <location>
        <begin position="474"/>
        <end position="533"/>
    </location>
</feature>